<dbReference type="GO" id="GO:0009501">
    <property type="term" value="C:amyloplast"/>
    <property type="evidence" value="ECO:0007669"/>
    <property type="project" value="UniProtKB-SubCell"/>
</dbReference>
<evidence type="ECO:0000313" key="8">
    <source>
        <dbReference type="EMBL" id="GBG81007.1"/>
    </source>
</evidence>
<evidence type="ECO:0000256" key="6">
    <source>
        <dbReference type="ARBA" id="ARBA00023234"/>
    </source>
</evidence>
<dbReference type="PIRSF" id="PIRSF000463">
    <property type="entry name" value="GlgB"/>
    <property type="match status" value="1"/>
</dbReference>
<dbReference type="PANTHER" id="PTHR43651:SF11">
    <property type="entry name" value="MALTO-OLIGOSYLTREHALOSE TREHALOHYDROLASE"/>
    <property type="match status" value="1"/>
</dbReference>
<dbReference type="EC" id="2.4.1.18" evidence="4"/>
<dbReference type="InterPro" id="IPR017853">
    <property type="entry name" value="GH"/>
</dbReference>
<dbReference type="GO" id="GO:0003844">
    <property type="term" value="F:1,4-alpha-glucan branching enzyme activity"/>
    <property type="evidence" value="ECO:0007669"/>
    <property type="project" value="UniProtKB-EC"/>
</dbReference>
<feature type="domain" description="Glycosyl hydrolase family 13 catalytic" evidence="7">
    <location>
        <begin position="127"/>
        <end position="470"/>
    </location>
</feature>
<evidence type="ECO:0000256" key="3">
    <source>
        <dbReference type="ARBA" id="ARBA00009000"/>
    </source>
</evidence>
<dbReference type="Gene3D" id="3.20.20.80">
    <property type="entry name" value="Glycosidases"/>
    <property type="match status" value="1"/>
</dbReference>
<dbReference type="Pfam" id="PF00128">
    <property type="entry name" value="Alpha-amylase"/>
    <property type="match status" value="1"/>
</dbReference>
<keyword evidence="6" id="KW-0035">Amyloplast</keyword>
<dbReference type="InterPro" id="IPR013783">
    <property type="entry name" value="Ig-like_fold"/>
</dbReference>
<dbReference type="Gramene" id="GBG81007">
    <property type="protein sequence ID" value="GBG81007"/>
    <property type="gene ID" value="CBR_g31563"/>
</dbReference>
<dbReference type="InterPro" id="IPR013780">
    <property type="entry name" value="Glyco_hydro_b"/>
</dbReference>
<dbReference type="InterPro" id="IPR014756">
    <property type="entry name" value="Ig_E-set"/>
</dbReference>
<dbReference type="GO" id="GO:0043169">
    <property type="term" value="F:cation binding"/>
    <property type="evidence" value="ECO:0007669"/>
    <property type="project" value="InterPro"/>
</dbReference>
<dbReference type="InterPro" id="IPR006047">
    <property type="entry name" value="GH13_cat_dom"/>
</dbReference>
<dbReference type="PANTHER" id="PTHR43651">
    <property type="entry name" value="1,4-ALPHA-GLUCAN-BRANCHING ENZYME"/>
    <property type="match status" value="1"/>
</dbReference>
<keyword evidence="9" id="KW-1185">Reference proteome</keyword>
<dbReference type="SMART" id="SM00642">
    <property type="entry name" value="Aamy"/>
    <property type="match status" value="1"/>
</dbReference>
<sequence>MYSQLCTPGLGAILDGQGGCVFRVWAPNAEAAFIALHDEASSVDGQEGTVKMIAMEKQGAFWAQRVRNVRAGDKYHYVFRHQGVDYHRRDARARHTDFNSDACIITDPTYEWYPFQTPAFEEMIIYQLHVGAFTGRDGAGSFMEAEGKLDHIKGMGFNTIQLMPVHEFSGEWGYNPRLLCAIHQKYGTPEQLRHFVNECHIRGIAVIFEVVLNHMATNLNSLWAYDGLNTEDDGGLYFDRAFDTGSSRGFAYEEREVREMISDAVRMFLSEYKADGLRIHAVHNTPREVLEDMTSTMHEEFPGKILISDVTPENPKIVSRTGFDSTVIHSTYFDMRKHMRGDLDGRKLEKAIGLHYGFTKPTQCIKHFLGAHDHIGDRNDGMFDAAIDGFHRYAVDLFGGRAKWEANAAARAWYMVMTMSAGIPLLFMGTEFSQDGWWGVQPDECVNWEKAEDDTGKTMMKLVKAANEFRRESPAVLHGTVDVVHYDENHGIIGFWRKSEKEWLFVVANLSSYQWSEEEYEVRVGNCGTGHKFIEVFNSQDAQYGGWEGSGNAGKKLKGNGRRISINLPQWSVLIFEPTD</sequence>
<name>A0A388LFG9_CHABU</name>
<dbReference type="Gene3D" id="2.60.40.10">
    <property type="entry name" value="Immunoglobulins"/>
    <property type="match status" value="1"/>
</dbReference>
<protein>
    <recommendedName>
        <fullName evidence="4">1,4-alpha-glucan branching enzyme</fullName>
        <ecNumber evidence="4">2.4.1.18</ecNumber>
    </recommendedName>
</protein>
<reference evidence="8 9" key="1">
    <citation type="journal article" date="2018" name="Cell">
        <title>The Chara Genome: Secondary Complexity and Implications for Plant Terrestrialization.</title>
        <authorList>
            <person name="Nishiyama T."/>
            <person name="Sakayama H."/>
            <person name="Vries J.D."/>
            <person name="Buschmann H."/>
            <person name="Saint-Marcoux D."/>
            <person name="Ullrich K.K."/>
            <person name="Haas F.B."/>
            <person name="Vanderstraeten L."/>
            <person name="Becker D."/>
            <person name="Lang D."/>
            <person name="Vosolsobe S."/>
            <person name="Rombauts S."/>
            <person name="Wilhelmsson P.K.I."/>
            <person name="Janitza P."/>
            <person name="Kern R."/>
            <person name="Heyl A."/>
            <person name="Rumpler F."/>
            <person name="Villalobos L.I.A.C."/>
            <person name="Clay J.M."/>
            <person name="Skokan R."/>
            <person name="Toyoda A."/>
            <person name="Suzuki Y."/>
            <person name="Kagoshima H."/>
            <person name="Schijlen E."/>
            <person name="Tajeshwar N."/>
            <person name="Catarino B."/>
            <person name="Hetherington A.J."/>
            <person name="Saltykova A."/>
            <person name="Bonnot C."/>
            <person name="Breuninger H."/>
            <person name="Symeonidi A."/>
            <person name="Radhakrishnan G.V."/>
            <person name="Van Nieuwerburgh F."/>
            <person name="Deforce D."/>
            <person name="Chang C."/>
            <person name="Karol K.G."/>
            <person name="Hedrich R."/>
            <person name="Ulvskov P."/>
            <person name="Glockner G."/>
            <person name="Delwiche C.F."/>
            <person name="Petrasek J."/>
            <person name="Van de Peer Y."/>
            <person name="Friml J."/>
            <person name="Beilby M."/>
            <person name="Dolan L."/>
            <person name="Kohara Y."/>
            <person name="Sugano S."/>
            <person name="Fujiyama A."/>
            <person name="Delaux P.-M."/>
            <person name="Quint M."/>
            <person name="TheiBen G."/>
            <person name="Hagemann M."/>
            <person name="Harholt J."/>
            <person name="Dunand C."/>
            <person name="Zachgo S."/>
            <person name="Langdale J."/>
            <person name="Maumus F."/>
            <person name="Straeten D.V.D."/>
            <person name="Gould S.B."/>
            <person name="Rensing S.A."/>
        </authorList>
    </citation>
    <scope>NUCLEOTIDE SEQUENCE [LARGE SCALE GENOMIC DNA]</scope>
    <source>
        <strain evidence="8 9">S276</strain>
    </source>
</reference>
<dbReference type="InterPro" id="IPR004193">
    <property type="entry name" value="Glyco_hydro_13_N"/>
</dbReference>
<dbReference type="UniPathway" id="UPA00152"/>
<keyword evidence="6" id="KW-0934">Plastid</keyword>
<dbReference type="EMBL" id="BFEA01000362">
    <property type="protein sequence ID" value="GBG81007.1"/>
    <property type="molecule type" value="Genomic_DNA"/>
</dbReference>
<dbReference type="InterPro" id="IPR006048">
    <property type="entry name" value="A-amylase/branching_C"/>
</dbReference>
<dbReference type="InterPro" id="IPR037439">
    <property type="entry name" value="Branching_enzy"/>
</dbReference>
<evidence type="ECO:0000256" key="4">
    <source>
        <dbReference type="ARBA" id="ARBA00012541"/>
    </source>
</evidence>
<comment type="subcellular location">
    <subcellularLocation>
        <location evidence="2">Plastid</location>
        <location evidence="2">Amyloplast</location>
    </subcellularLocation>
</comment>
<gene>
    <name evidence="8" type="ORF">CBR_g31563</name>
</gene>
<dbReference type="Pfam" id="PF02806">
    <property type="entry name" value="Alpha-amylase_C"/>
    <property type="match status" value="1"/>
</dbReference>
<comment type="catalytic activity">
    <reaction evidence="1">
        <text>Transfers a segment of a (1-&gt;4)-alpha-D-glucan chain to a primary hydroxy group in a similar glucan chain.</text>
        <dbReference type="EC" id="2.4.1.18"/>
    </reaction>
</comment>
<dbReference type="OrthoDB" id="1740265at2759"/>
<dbReference type="SUPFAM" id="SSF51445">
    <property type="entry name" value="(Trans)glycosidases"/>
    <property type="match status" value="1"/>
</dbReference>
<keyword evidence="5" id="KW-0808">Transferase</keyword>
<dbReference type="Gene3D" id="2.60.40.1180">
    <property type="entry name" value="Golgi alpha-mannosidase II"/>
    <property type="match status" value="1"/>
</dbReference>
<dbReference type="Proteomes" id="UP000265515">
    <property type="component" value="Unassembled WGS sequence"/>
</dbReference>
<dbReference type="GO" id="GO:0005978">
    <property type="term" value="P:glycogen biosynthetic process"/>
    <property type="evidence" value="ECO:0007669"/>
    <property type="project" value="InterPro"/>
</dbReference>
<dbReference type="STRING" id="69332.A0A388LFG9"/>
<dbReference type="GO" id="GO:0019252">
    <property type="term" value="P:starch biosynthetic process"/>
    <property type="evidence" value="ECO:0007669"/>
    <property type="project" value="UniProtKB-UniPathway"/>
</dbReference>
<evidence type="ECO:0000313" key="9">
    <source>
        <dbReference type="Proteomes" id="UP000265515"/>
    </source>
</evidence>
<evidence type="ECO:0000256" key="1">
    <source>
        <dbReference type="ARBA" id="ARBA00000826"/>
    </source>
</evidence>
<organism evidence="8 9">
    <name type="scientific">Chara braunii</name>
    <name type="common">Braun's stonewort</name>
    <dbReference type="NCBI Taxonomy" id="69332"/>
    <lineage>
        <taxon>Eukaryota</taxon>
        <taxon>Viridiplantae</taxon>
        <taxon>Streptophyta</taxon>
        <taxon>Charophyceae</taxon>
        <taxon>Charales</taxon>
        <taxon>Characeae</taxon>
        <taxon>Chara</taxon>
    </lineage>
</organism>
<evidence type="ECO:0000259" key="7">
    <source>
        <dbReference type="SMART" id="SM00642"/>
    </source>
</evidence>
<evidence type="ECO:0000256" key="5">
    <source>
        <dbReference type="ARBA" id="ARBA00022679"/>
    </source>
</evidence>
<dbReference type="OMA" id="MGQEFLE"/>
<dbReference type="SUPFAM" id="SSF81296">
    <property type="entry name" value="E set domains"/>
    <property type="match status" value="1"/>
</dbReference>
<comment type="similarity">
    <text evidence="3">Belongs to the glycosyl hydrolase 13 family. GlgB subfamily.</text>
</comment>
<accession>A0A388LFG9</accession>
<comment type="caution">
    <text evidence="8">The sequence shown here is derived from an EMBL/GenBank/DDBJ whole genome shotgun (WGS) entry which is preliminary data.</text>
</comment>
<proteinExistence type="inferred from homology"/>
<evidence type="ECO:0000256" key="2">
    <source>
        <dbReference type="ARBA" id="ARBA00004602"/>
    </source>
</evidence>
<dbReference type="AlphaFoldDB" id="A0A388LFG9"/>
<dbReference type="GO" id="GO:0004553">
    <property type="term" value="F:hydrolase activity, hydrolyzing O-glycosyl compounds"/>
    <property type="evidence" value="ECO:0007669"/>
    <property type="project" value="InterPro"/>
</dbReference>
<dbReference type="Pfam" id="PF02922">
    <property type="entry name" value="CBM_48"/>
    <property type="match status" value="1"/>
</dbReference>
<dbReference type="SUPFAM" id="SSF51011">
    <property type="entry name" value="Glycosyl hydrolase domain"/>
    <property type="match status" value="1"/>
</dbReference>